<evidence type="ECO:0000313" key="2">
    <source>
        <dbReference type="Proteomes" id="UP001141950"/>
    </source>
</evidence>
<organism evidence="1 2">
    <name type="scientific">Paenibacillus soyae</name>
    <dbReference type="NCBI Taxonomy" id="2969249"/>
    <lineage>
        <taxon>Bacteria</taxon>
        <taxon>Bacillati</taxon>
        <taxon>Bacillota</taxon>
        <taxon>Bacilli</taxon>
        <taxon>Bacillales</taxon>
        <taxon>Paenibacillaceae</taxon>
        <taxon>Paenibacillus</taxon>
    </lineage>
</organism>
<dbReference type="Proteomes" id="UP001141950">
    <property type="component" value="Unassembled WGS sequence"/>
</dbReference>
<sequence length="61" mass="6474">MMTFMYAIVAGVVGLLFLGPAGAIIGGAIGVLYGAIQSNHRRIVKLEQALNELRGNKENTD</sequence>
<proteinExistence type="predicted"/>
<dbReference type="AlphaFoldDB" id="A0A9X2MW59"/>
<comment type="caution">
    <text evidence="1">The sequence shown here is derived from an EMBL/GenBank/DDBJ whole genome shotgun (WGS) entry which is preliminary data.</text>
</comment>
<evidence type="ECO:0000313" key="1">
    <source>
        <dbReference type="EMBL" id="MCR2806941.1"/>
    </source>
</evidence>
<dbReference type="EMBL" id="JANIPJ010000021">
    <property type="protein sequence ID" value="MCR2806941.1"/>
    <property type="molecule type" value="Genomic_DNA"/>
</dbReference>
<gene>
    <name evidence="1" type="ORF">NQZ67_23940</name>
</gene>
<reference evidence="1" key="1">
    <citation type="submission" date="2022-08" db="EMBL/GenBank/DDBJ databases">
        <title>The genomic sequence of strain Paenibacillus sp. SCIV0701.</title>
        <authorList>
            <person name="Zhao H."/>
        </authorList>
    </citation>
    <scope>NUCLEOTIDE SEQUENCE</scope>
    <source>
        <strain evidence="1">SCIV0701</strain>
    </source>
</reference>
<keyword evidence="2" id="KW-1185">Reference proteome</keyword>
<name>A0A9X2MW59_9BACL</name>
<protein>
    <submittedName>
        <fullName evidence="1">Uncharacterized protein</fullName>
    </submittedName>
</protein>
<accession>A0A9X2MW59</accession>
<dbReference type="RefSeq" id="WP_257450931.1">
    <property type="nucleotide sequence ID" value="NZ_JANIPJ010000021.1"/>
</dbReference>